<dbReference type="PROSITE" id="PS50302">
    <property type="entry name" value="PUM"/>
    <property type="match status" value="1"/>
</dbReference>
<protein>
    <submittedName>
        <fullName evidence="5">Puf3p</fullName>
    </submittedName>
</protein>
<evidence type="ECO:0000256" key="1">
    <source>
        <dbReference type="ARBA" id="ARBA00022737"/>
    </source>
</evidence>
<name>A0A2H9TPT0_9FUNG</name>
<dbReference type="Gene3D" id="1.25.10.10">
    <property type="entry name" value="Leucine-rich Repeat Variant"/>
    <property type="match status" value="1"/>
</dbReference>
<dbReference type="SUPFAM" id="SSF48371">
    <property type="entry name" value="ARM repeat"/>
    <property type="match status" value="1"/>
</dbReference>
<dbReference type="InterPro" id="IPR011989">
    <property type="entry name" value="ARM-like"/>
</dbReference>
<dbReference type="Pfam" id="PF13041">
    <property type="entry name" value="PPR_2"/>
    <property type="match status" value="1"/>
</dbReference>
<dbReference type="PROSITE" id="PS50303">
    <property type="entry name" value="PUM_HD"/>
    <property type="match status" value="1"/>
</dbReference>
<dbReference type="AlphaFoldDB" id="A0A2H9TPT0"/>
<dbReference type="InterPro" id="IPR001313">
    <property type="entry name" value="Pumilio_RNA-bd_rpt"/>
</dbReference>
<sequence length="440" mass="50852">MMRDQYANYVVQKMLDMVDGEQRELLLSRMKPHLSSLRKFTYGKHILSKVEKLLGYAVPEATGAKNDAQPGIARSRPSVMRLFPKFPSPLIQGLFRRLHGSLGKDFECREVDLEPLQFDEPMDDRIRPQLPSFHELSCGGYNGRLAVAYRSANRTQNILSIMETMTAAGERPASTLSYNYILCALLESGRPKDALSLLREMEVRGLQPDVFTFEILLLELSKDSVMAVTVDELFHLMRVRYHLVPTGLCWYARLRSWMSRRNEQRVLQLVASTLSLRIDPNLYCTLCKLALNRNLWEVVEYLFSLFESGGVRLTAQQYYRLWQTRHGRISPRMVPATRTIFDRLDGFLLDEGTYVRLLYFCSRIGSSVSDLAFVAFRKLSMIYKEMGETALPKMYLEAYVACLEKETDTLYQRPPYRIESRLDPRHTELAQKLSLLLNKP</sequence>
<feature type="repeat" description="Pumilio" evidence="2">
    <location>
        <begin position="1"/>
        <end position="28"/>
    </location>
</feature>
<evidence type="ECO:0000313" key="5">
    <source>
        <dbReference type="EMBL" id="PJF19749.1"/>
    </source>
</evidence>
<feature type="repeat" description="PPR" evidence="3">
    <location>
        <begin position="174"/>
        <end position="208"/>
    </location>
</feature>
<dbReference type="NCBIfam" id="TIGR00756">
    <property type="entry name" value="PPR"/>
    <property type="match status" value="1"/>
</dbReference>
<dbReference type="PROSITE" id="PS51375">
    <property type="entry name" value="PPR"/>
    <property type="match status" value="1"/>
</dbReference>
<evidence type="ECO:0000256" key="3">
    <source>
        <dbReference type="PROSITE-ProRule" id="PRU00708"/>
    </source>
</evidence>
<reference evidence="5 6" key="1">
    <citation type="submission" date="2016-10" db="EMBL/GenBank/DDBJ databases">
        <title>The genome of Paramicrosporidium saccamoebae is the missing link in understanding Cryptomycota and Microsporidia evolution.</title>
        <authorList>
            <person name="Quandt C.A."/>
            <person name="Beaudet D."/>
            <person name="Corsaro D."/>
            <person name="Michel R."/>
            <person name="Corradi N."/>
            <person name="James T."/>
        </authorList>
    </citation>
    <scope>NUCLEOTIDE SEQUENCE [LARGE SCALE GENOMIC DNA]</scope>
    <source>
        <strain evidence="5 6">KSL3</strain>
    </source>
</reference>
<dbReference type="OrthoDB" id="668540at2759"/>
<dbReference type="STRING" id="1246581.A0A2H9TPT0"/>
<dbReference type="PANTHER" id="PTHR47936:SF1">
    <property type="entry name" value="PENTATRICOPEPTIDE REPEAT-CONTAINING PROTEIN GUN1, CHLOROPLASTIC"/>
    <property type="match status" value="1"/>
</dbReference>
<dbReference type="GO" id="GO:0031930">
    <property type="term" value="P:mitochondria-nucleus signaling pathway"/>
    <property type="evidence" value="ECO:0007669"/>
    <property type="project" value="TreeGrafter"/>
</dbReference>
<proteinExistence type="predicted"/>
<dbReference type="InterPro" id="IPR002885">
    <property type="entry name" value="PPR_rpt"/>
</dbReference>
<evidence type="ECO:0000256" key="2">
    <source>
        <dbReference type="PROSITE-ProRule" id="PRU00317"/>
    </source>
</evidence>
<evidence type="ECO:0000259" key="4">
    <source>
        <dbReference type="PROSITE" id="PS50303"/>
    </source>
</evidence>
<gene>
    <name evidence="5" type="ORF">PSACC_00446</name>
</gene>
<dbReference type="GO" id="GO:0003723">
    <property type="term" value="F:RNA binding"/>
    <property type="evidence" value="ECO:0007669"/>
    <property type="project" value="InterPro"/>
</dbReference>
<dbReference type="Proteomes" id="UP000240830">
    <property type="component" value="Unassembled WGS sequence"/>
</dbReference>
<organism evidence="5 6">
    <name type="scientific">Paramicrosporidium saccamoebae</name>
    <dbReference type="NCBI Taxonomy" id="1246581"/>
    <lineage>
        <taxon>Eukaryota</taxon>
        <taxon>Fungi</taxon>
        <taxon>Fungi incertae sedis</taxon>
        <taxon>Cryptomycota</taxon>
        <taxon>Cryptomycota incertae sedis</taxon>
        <taxon>Paramicrosporidium</taxon>
    </lineage>
</organism>
<dbReference type="InterPro" id="IPR011990">
    <property type="entry name" value="TPR-like_helical_dom_sf"/>
</dbReference>
<keyword evidence="6" id="KW-1185">Reference proteome</keyword>
<dbReference type="InterPro" id="IPR016024">
    <property type="entry name" value="ARM-type_fold"/>
</dbReference>
<dbReference type="PANTHER" id="PTHR47936">
    <property type="entry name" value="PPR_LONG DOMAIN-CONTAINING PROTEIN"/>
    <property type="match status" value="1"/>
</dbReference>
<evidence type="ECO:0000313" key="6">
    <source>
        <dbReference type="Proteomes" id="UP000240830"/>
    </source>
</evidence>
<keyword evidence="1" id="KW-0677">Repeat</keyword>
<feature type="domain" description="PUM-HD" evidence="4">
    <location>
        <begin position="1"/>
        <end position="54"/>
    </location>
</feature>
<comment type="caution">
    <text evidence="5">The sequence shown here is derived from an EMBL/GenBank/DDBJ whole genome shotgun (WGS) entry which is preliminary data.</text>
</comment>
<dbReference type="Gene3D" id="1.25.40.10">
    <property type="entry name" value="Tetratricopeptide repeat domain"/>
    <property type="match status" value="1"/>
</dbReference>
<dbReference type="Pfam" id="PF00806">
    <property type="entry name" value="PUF"/>
    <property type="match status" value="1"/>
</dbReference>
<dbReference type="EMBL" id="MTSL01000041">
    <property type="protein sequence ID" value="PJF19749.1"/>
    <property type="molecule type" value="Genomic_DNA"/>
</dbReference>
<accession>A0A2H9TPT0</accession>
<dbReference type="InterPro" id="IPR033133">
    <property type="entry name" value="PUM-HD"/>
</dbReference>